<evidence type="ECO:0000313" key="2">
    <source>
        <dbReference type="EMBL" id="OOF81995.1"/>
    </source>
</evidence>
<evidence type="ECO:0000313" key="3">
    <source>
        <dbReference type="Proteomes" id="UP000188573"/>
    </source>
</evidence>
<sequence length="331" mass="39092">MPIQAAYCVQLGRVLPITEARTEYLNQTQWSHFDFLCSTESCRAKGIKLAGINYQIHPSDNHRNPPHYRTYPGQKELHCSDCYLSHDFTQQLPGETPDEFKLRKARARLNDYVDEFNFTPPDELSVTIKKNTQPTKNASVSQQEKQGNISETPYSRYAKTTQLVRLVESYLDSRHKLSDTMFKKLPLKVEGSPIKYLYQYFYGIKKGIEYKKHCVYMGDAILTQTDKGLFFQFIETIWENQKPNSHKKLPIHLVISQDVLDAYRYRKALLDHIKTNTYTEKRFKIFFIPDKEDINPKTMQKDGEQYVYHLFNIKDLRLFCLFTYSYLKKKR</sequence>
<reference evidence="2 3" key="1">
    <citation type="submission" date="2016-10" db="EMBL/GenBank/DDBJ databases">
        <title>Rodentibacter gen. nov. and new species.</title>
        <authorList>
            <person name="Christensen H."/>
        </authorList>
    </citation>
    <scope>NUCLEOTIDE SEQUENCE [LARGE SCALE GENOMIC DNA]</scope>
    <source>
        <strain evidence="2 3">Ac81</strain>
    </source>
</reference>
<protein>
    <submittedName>
        <fullName evidence="2">Uncharacterized protein</fullName>
    </submittedName>
</protein>
<evidence type="ECO:0000256" key="1">
    <source>
        <dbReference type="SAM" id="MobiDB-lite"/>
    </source>
</evidence>
<feature type="region of interest" description="Disordered" evidence="1">
    <location>
        <begin position="130"/>
        <end position="151"/>
    </location>
</feature>
<comment type="caution">
    <text evidence="2">The sequence shown here is derived from an EMBL/GenBank/DDBJ whole genome shotgun (WGS) entry which is preliminary data.</text>
</comment>
<keyword evidence="3" id="KW-1185">Reference proteome</keyword>
<dbReference type="RefSeq" id="WP_077497021.1">
    <property type="nucleotide sequence ID" value="NZ_MLAG01000037.1"/>
</dbReference>
<organism evidence="2 3">
    <name type="scientific">Rodentibacter ratti</name>
    <dbReference type="NCBI Taxonomy" id="1906745"/>
    <lineage>
        <taxon>Bacteria</taxon>
        <taxon>Pseudomonadati</taxon>
        <taxon>Pseudomonadota</taxon>
        <taxon>Gammaproteobacteria</taxon>
        <taxon>Pasteurellales</taxon>
        <taxon>Pasteurellaceae</taxon>
        <taxon>Rodentibacter</taxon>
    </lineage>
</organism>
<proteinExistence type="predicted"/>
<accession>A0A1V3KWL3</accession>
<dbReference type="Proteomes" id="UP000188573">
    <property type="component" value="Unassembled WGS sequence"/>
</dbReference>
<gene>
    <name evidence="2" type="ORF">BKG92_07705</name>
</gene>
<dbReference type="EMBL" id="MLAG01000037">
    <property type="protein sequence ID" value="OOF81995.1"/>
    <property type="molecule type" value="Genomic_DNA"/>
</dbReference>
<dbReference type="AlphaFoldDB" id="A0A1V3KWL3"/>
<name>A0A1V3KWL3_9PAST</name>